<accession>A0ABT6PIV2</accession>
<organism evidence="1 2">
    <name type="scientific">Saccharopolyspora ipomoeae</name>
    <dbReference type="NCBI Taxonomy" id="3042027"/>
    <lineage>
        <taxon>Bacteria</taxon>
        <taxon>Bacillati</taxon>
        <taxon>Actinomycetota</taxon>
        <taxon>Actinomycetes</taxon>
        <taxon>Pseudonocardiales</taxon>
        <taxon>Pseudonocardiaceae</taxon>
        <taxon>Saccharopolyspora</taxon>
    </lineage>
</organism>
<name>A0ABT6PIV2_9PSEU</name>
<proteinExistence type="predicted"/>
<gene>
    <name evidence="1" type="ORF">QFW96_03095</name>
</gene>
<dbReference type="Proteomes" id="UP001237595">
    <property type="component" value="Unassembled WGS sequence"/>
</dbReference>
<keyword evidence="2" id="KW-1185">Reference proteome</keyword>
<evidence type="ECO:0000313" key="1">
    <source>
        <dbReference type="EMBL" id="MDI2027578.1"/>
    </source>
</evidence>
<comment type="caution">
    <text evidence="1">The sequence shown here is derived from an EMBL/GenBank/DDBJ whole genome shotgun (WGS) entry which is preliminary data.</text>
</comment>
<protein>
    <submittedName>
        <fullName evidence="1">Uncharacterized protein</fullName>
    </submittedName>
</protein>
<sequence length="235" mass="25724">MTVSESLGAALVARQWCTPEVPILWACWQEGTGYRVPGYDSFGHELPKKKRGSIAGAVGGFLADAALTAVFGDGDDHSGTGGGTGFKADLRVVGPSMDCTSVRLYHQDFPHTHNPVKQLWVLTPGRLTVLIPLSEDSDPKPKPESSGGWRDLLHKQEEYGLNQPGEPVPAWRITPWFELPLNEITHCQVVGPKRKPHHHCGLEFSDRSGFVLDARTPRSAEIMATTINQQRGIRG</sequence>
<reference evidence="1 2" key="1">
    <citation type="submission" date="2023-04" db="EMBL/GenBank/DDBJ databases">
        <title>Draft genome sequence of Saccharopolyspora sp. TS4A08 isolated from sweet potato rhizospheric soil.</title>
        <authorList>
            <person name="Suksaard P."/>
            <person name="Duangmal K."/>
        </authorList>
    </citation>
    <scope>NUCLEOTIDE SEQUENCE [LARGE SCALE GENOMIC DNA]</scope>
    <source>
        <strain evidence="1 2">TS4A08</strain>
    </source>
</reference>
<dbReference type="EMBL" id="JASAOF010000001">
    <property type="protein sequence ID" value="MDI2027578.1"/>
    <property type="molecule type" value="Genomic_DNA"/>
</dbReference>
<evidence type="ECO:0000313" key="2">
    <source>
        <dbReference type="Proteomes" id="UP001237595"/>
    </source>
</evidence>
<dbReference type="RefSeq" id="WP_281453932.1">
    <property type="nucleotide sequence ID" value="NZ_JASAOF010000001.1"/>
</dbReference>